<keyword evidence="3" id="KW-1185">Reference proteome</keyword>
<proteinExistence type="predicted"/>
<evidence type="ECO:0000259" key="1">
    <source>
        <dbReference type="SMART" id="SM00849"/>
    </source>
</evidence>
<evidence type="ECO:0000313" key="3">
    <source>
        <dbReference type="Proteomes" id="UP000193933"/>
    </source>
</evidence>
<organism evidence="2 3">
    <name type="scientific">Pantoea conspicua</name>
    <dbReference type="NCBI Taxonomy" id="472705"/>
    <lineage>
        <taxon>Bacteria</taxon>
        <taxon>Pseudomonadati</taxon>
        <taxon>Pseudomonadota</taxon>
        <taxon>Gammaproteobacteria</taxon>
        <taxon>Enterobacterales</taxon>
        <taxon>Erwiniaceae</taxon>
        <taxon>Pantoea</taxon>
    </lineage>
</organism>
<dbReference type="Proteomes" id="UP000193933">
    <property type="component" value="Unassembled WGS sequence"/>
</dbReference>
<feature type="domain" description="Metallo-beta-lactamase" evidence="1">
    <location>
        <begin position="72"/>
        <end position="233"/>
    </location>
</feature>
<comment type="caution">
    <text evidence="2">The sequence shown here is derived from an EMBL/GenBank/DDBJ whole genome shotgun (WGS) entry which is preliminary data.</text>
</comment>
<accession>A0A1X1BWY7</accession>
<dbReference type="SMART" id="SM00849">
    <property type="entry name" value="Lactamase_B"/>
    <property type="match status" value="1"/>
</dbReference>
<protein>
    <submittedName>
        <fullName evidence="2">MBL fold metallo-hydrolase</fullName>
    </submittedName>
</protein>
<dbReference type="EMBL" id="MLFN01000019">
    <property type="protein sequence ID" value="ORM53295.1"/>
    <property type="molecule type" value="Genomic_DNA"/>
</dbReference>
<dbReference type="SUPFAM" id="SSF56281">
    <property type="entry name" value="Metallo-hydrolase/oxidoreductase"/>
    <property type="match status" value="1"/>
</dbReference>
<dbReference type="STRING" id="472705.GCA_001743465_03262"/>
<dbReference type="GO" id="GO:0016787">
    <property type="term" value="F:hydrolase activity"/>
    <property type="evidence" value="ECO:0007669"/>
    <property type="project" value="UniProtKB-KW"/>
</dbReference>
<keyword evidence="2" id="KW-0378">Hydrolase</keyword>
<dbReference type="Gene3D" id="3.60.15.10">
    <property type="entry name" value="Ribonuclease Z/Hydroxyacylglutathione hydrolase-like"/>
    <property type="match status" value="1"/>
</dbReference>
<sequence length="267" mass="29610">MIRLCTACGTAYQQQQSQLTHCKICDDPRQYVPASGQSWIDFKQLTSRHANTWTAHSDALLSIKTVPKFAIDQRAFLLRTPQGNVLWDCIANLDEATLTLVKALGGLHAIAISHPHYYTTMQEWAAAFNAPIFLHARDREWIVRDSPQIKLWQGESLALLPSLTLLRLGGHFPGGCVLHWDEGDGVILAGDILQVTPGAHGVSFMWSYPNMLPLSAAAVQSILQRLSGVAFGQLYGAFDGQEIHQQAKEKVMRSGQTYLACLENKEE</sequence>
<dbReference type="PANTHER" id="PTHR36839:SF1">
    <property type="entry name" value="METALLO-BETA-LACTAMASE FAMILY PROTEIN (AFU_ORTHOLOGUE AFUA_5G12770)"/>
    <property type="match status" value="1"/>
</dbReference>
<dbReference type="RefSeq" id="WP_094120482.1">
    <property type="nucleotide sequence ID" value="NZ_MLFN01000019.1"/>
</dbReference>
<dbReference type="InterPro" id="IPR036866">
    <property type="entry name" value="RibonucZ/Hydroxyglut_hydro"/>
</dbReference>
<dbReference type="OrthoDB" id="2373347at2"/>
<gene>
    <name evidence="2" type="ORF">HA41_08735</name>
</gene>
<reference evidence="2 3" key="1">
    <citation type="journal article" date="2017" name="Antonie Van Leeuwenhoek">
        <title>Phylogenomic resolution of the bacterial genus Pantoea and its relationship with Erwinia and Tatumella.</title>
        <authorList>
            <person name="Palmer M."/>
            <person name="Steenkamp E.T."/>
            <person name="Coetzee M.P."/>
            <person name="Chan W.Y."/>
            <person name="van Zyl E."/>
            <person name="De Maayer P."/>
            <person name="Coutinho T.A."/>
            <person name="Blom J."/>
            <person name="Smits T.H."/>
            <person name="Duffy B."/>
            <person name="Venter S.N."/>
        </authorList>
    </citation>
    <scope>NUCLEOTIDE SEQUENCE [LARGE SCALE GENOMIC DNA]</scope>
    <source>
        <strain evidence="2 3">LMG 24534</strain>
    </source>
</reference>
<dbReference type="InterPro" id="IPR001279">
    <property type="entry name" value="Metallo-B-lactamas"/>
</dbReference>
<dbReference type="PANTHER" id="PTHR36839">
    <property type="entry name" value="METALLO-BETA-LACTAMASE FAMILY PROTEIN (AFU_ORTHOLOGUE AFUA_5G12770)"/>
    <property type="match status" value="1"/>
</dbReference>
<dbReference type="AlphaFoldDB" id="A0A1X1BWY7"/>
<name>A0A1X1BWY7_9GAMM</name>
<evidence type="ECO:0000313" key="2">
    <source>
        <dbReference type="EMBL" id="ORM53295.1"/>
    </source>
</evidence>